<dbReference type="Gramene" id="Os12t0228300-01">
    <property type="protein sequence ID" value="Os12t0228300-01"/>
    <property type="gene ID" value="Os12g0228300"/>
</dbReference>
<dbReference type="SMR" id="A0A0P0Y898"/>
<feature type="non-terminal residue" evidence="2">
    <location>
        <position position="1"/>
    </location>
</feature>
<name>A0A0P0Y898_ORYSJ</name>
<evidence type="ECO:0000256" key="1">
    <source>
        <dbReference type="SAM" id="MobiDB-lite"/>
    </source>
</evidence>
<gene>
    <name evidence="2" type="ordered locus">Os12g0228300</name>
    <name evidence="2" type="ORF">OSNPB_120228300</name>
</gene>
<proteinExistence type="predicted"/>
<keyword evidence="3" id="KW-1185">Reference proteome</keyword>
<evidence type="ECO:0000313" key="2">
    <source>
        <dbReference type="EMBL" id="BAT16413.1"/>
    </source>
</evidence>
<dbReference type="EMBL" id="AP014968">
    <property type="protein sequence ID" value="BAT16413.1"/>
    <property type="molecule type" value="Genomic_DNA"/>
</dbReference>
<accession>A0A0P0Y898</accession>
<organism evidence="2 3">
    <name type="scientific">Oryza sativa subsp. japonica</name>
    <name type="common">Rice</name>
    <dbReference type="NCBI Taxonomy" id="39947"/>
    <lineage>
        <taxon>Eukaryota</taxon>
        <taxon>Viridiplantae</taxon>
        <taxon>Streptophyta</taxon>
        <taxon>Embryophyta</taxon>
        <taxon>Tracheophyta</taxon>
        <taxon>Spermatophyta</taxon>
        <taxon>Magnoliopsida</taxon>
        <taxon>Liliopsida</taxon>
        <taxon>Poales</taxon>
        <taxon>Poaceae</taxon>
        <taxon>BOP clade</taxon>
        <taxon>Oryzoideae</taxon>
        <taxon>Oryzeae</taxon>
        <taxon>Oryzinae</taxon>
        <taxon>Oryza</taxon>
        <taxon>Oryza sativa</taxon>
    </lineage>
</organism>
<reference evidence="3" key="1">
    <citation type="journal article" date="2005" name="Nature">
        <title>The map-based sequence of the rice genome.</title>
        <authorList>
            <consortium name="International rice genome sequencing project (IRGSP)"/>
            <person name="Matsumoto T."/>
            <person name="Wu J."/>
            <person name="Kanamori H."/>
            <person name="Katayose Y."/>
            <person name="Fujisawa M."/>
            <person name="Namiki N."/>
            <person name="Mizuno H."/>
            <person name="Yamamoto K."/>
            <person name="Antonio B.A."/>
            <person name="Baba T."/>
            <person name="Sakata K."/>
            <person name="Nagamura Y."/>
            <person name="Aoki H."/>
            <person name="Arikawa K."/>
            <person name="Arita K."/>
            <person name="Bito T."/>
            <person name="Chiden Y."/>
            <person name="Fujitsuka N."/>
            <person name="Fukunaka R."/>
            <person name="Hamada M."/>
            <person name="Harada C."/>
            <person name="Hayashi A."/>
            <person name="Hijishita S."/>
            <person name="Honda M."/>
            <person name="Hosokawa S."/>
            <person name="Ichikawa Y."/>
            <person name="Idonuma A."/>
            <person name="Iijima M."/>
            <person name="Ikeda M."/>
            <person name="Ikeno M."/>
            <person name="Ito K."/>
            <person name="Ito S."/>
            <person name="Ito T."/>
            <person name="Ito Y."/>
            <person name="Ito Y."/>
            <person name="Iwabuchi A."/>
            <person name="Kamiya K."/>
            <person name="Karasawa W."/>
            <person name="Kurita K."/>
            <person name="Katagiri S."/>
            <person name="Kikuta A."/>
            <person name="Kobayashi H."/>
            <person name="Kobayashi N."/>
            <person name="Machita K."/>
            <person name="Maehara T."/>
            <person name="Masukawa M."/>
            <person name="Mizubayashi T."/>
            <person name="Mukai Y."/>
            <person name="Nagasaki H."/>
            <person name="Nagata Y."/>
            <person name="Naito S."/>
            <person name="Nakashima M."/>
            <person name="Nakama Y."/>
            <person name="Nakamichi Y."/>
            <person name="Nakamura M."/>
            <person name="Meguro A."/>
            <person name="Negishi M."/>
            <person name="Ohta I."/>
            <person name="Ohta T."/>
            <person name="Okamoto M."/>
            <person name="Ono N."/>
            <person name="Saji S."/>
            <person name="Sakaguchi M."/>
            <person name="Sakai K."/>
            <person name="Shibata M."/>
            <person name="Shimokawa T."/>
            <person name="Song J."/>
            <person name="Takazaki Y."/>
            <person name="Terasawa K."/>
            <person name="Tsugane M."/>
            <person name="Tsuji K."/>
            <person name="Ueda S."/>
            <person name="Waki K."/>
            <person name="Yamagata H."/>
            <person name="Yamamoto M."/>
            <person name="Yamamoto S."/>
            <person name="Yamane H."/>
            <person name="Yoshiki S."/>
            <person name="Yoshihara R."/>
            <person name="Yukawa K."/>
            <person name="Zhong H."/>
            <person name="Yano M."/>
            <person name="Yuan Q."/>
            <person name="Ouyang S."/>
            <person name="Liu J."/>
            <person name="Jones K.M."/>
            <person name="Gansberger K."/>
            <person name="Moffat K."/>
            <person name="Hill J."/>
            <person name="Bera J."/>
            <person name="Fadrosh D."/>
            <person name="Jin S."/>
            <person name="Johri S."/>
            <person name="Kim M."/>
            <person name="Overton L."/>
            <person name="Reardon M."/>
            <person name="Tsitrin T."/>
            <person name="Vuong H."/>
            <person name="Weaver B."/>
            <person name="Ciecko A."/>
            <person name="Tallon L."/>
            <person name="Jackson J."/>
            <person name="Pai G."/>
            <person name="Aken S.V."/>
            <person name="Utterback T."/>
            <person name="Reidmuller S."/>
            <person name="Feldblyum T."/>
            <person name="Hsiao J."/>
            <person name="Zismann V."/>
            <person name="Iobst S."/>
            <person name="de Vazeille A.R."/>
            <person name="Buell C.R."/>
            <person name="Ying K."/>
            <person name="Li Y."/>
            <person name="Lu T."/>
            <person name="Huang Y."/>
            <person name="Zhao Q."/>
            <person name="Feng Q."/>
            <person name="Zhang L."/>
            <person name="Zhu J."/>
            <person name="Weng Q."/>
            <person name="Mu J."/>
            <person name="Lu Y."/>
            <person name="Fan D."/>
            <person name="Liu Y."/>
            <person name="Guan J."/>
            <person name="Zhang Y."/>
            <person name="Yu S."/>
            <person name="Liu X."/>
            <person name="Zhang Y."/>
            <person name="Hong G."/>
            <person name="Han B."/>
            <person name="Choisne N."/>
            <person name="Demange N."/>
            <person name="Orjeda G."/>
            <person name="Samain S."/>
            <person name="Cattolico L."/>
            <person name="Pelletier E."/>
            <person name="Couloux A."/>
            <person name="Segurens B."/>
            <person name="Wincker P."/>
            <person name="D'Hont A."/>
            <person name="Scarpelli C."/>
            <person name="Weissenbach J."/>
            <person name="Salanoubat M."/>
            <person name="Quetier F."/>
            <person name="Yu Y."/>
            <person name="Kim H.R."/>
            <person name="Rambo T."/>
            <person name="Currie J."/>
            <person name="Collura K."/>
            <person name="Luo M."/>
            <person name="Yang T."/>
            <person name="Ammiraju J.S.S."/>
            <person name="Engler F."/>
            <person name="Soderlund C."/>
            <person name="Wing R.A."/>
            <person name="Palmer L.E."/>
            <person name="de la Bastide M."/>
            <person name="Spiegel L."/>
            <person name="Nascimento L."/>
            <person name="Zutavern T."/>
            <person name="O'Shaughnessy A."/>
            <person name="Dike S."/>
            <person name="Dedhia N."/>
            <person name="Preston R."/>
            <person name="Balija V."/>
            <person name="McCombie W.R."/>
            <person name="Chow T."/>
            <person name="Chen H."/>
            <person name="Chung M."/>
            <person name="Chen C."/>
            <person name="Shaw J."/>
            <person name="Wu H."/>
            <person name="Hsiao K."/>
            <person name="Chao Y."/>
            <person name="Chu M."/>
            <person name="Cheng C."/>
            <person name="Hour A."/>
            <person name="Lee P."/>
            <person name="Lin S."/>
            <person name="Lin Y."/>
            <person name="Liou J."/>
            <person name="Liu S."/>
            <person name="Hsing Y."/>
            <person name="Raghuvanshi S."/>
            <person name="Mohanty A."/>
            <person name="Bharti A.K."/>
            <person name="Gaur A."/>
            <person name="Gupta V."/>
            <person name="Kumar D."/>
            <person name="Ravi V."/>
            <person name="Vij S."/>
            <person name="Kapur A."/>
            <person name="Khurana P."/>
            <person name="Khurana P."/>
            <person name="Khurana J.P."/>
            <person name="Tyagi A.K."/>
            <person name="Gaikwad K."/>
            <person name="Singh A."/>
            <person name="Dalal V."/>
            <person name="Srivastava S."/>
            <person name="Dixit A."/>
            <person name="Pal A.K."/>
            <person name="Ghazi I.A."/>
            <person name="Yadav M."/>
            <person name="Pandit A."/>
            <person name="Bhargava A."/>
            <person name="Sureshbabu K."/>
            <person name="Batra K."/>
            <person name="Sharma T.R."/>
            <person name="Mohapatra T."/>
            <person name="Singh N.K."/>
            <person name="Messing J."/>
            <person name="Nelson A.B."/>
            <person name="Fuks G."/>
            <person name="Kavchok S."/>
            <person name="Keizer G."/>
            <person name="Linton E."/>
            <person name="Llaca V."/>
            <person name="Song R."/>
            <person name="Tanyolac B."/>
            <person name="Young S."/>
            <person name="Ho-Il K."/>
            <person name="Hahn J.H."/>
            <person name="Sangsakoo G."/>
            <person name="Vanavichit A."/>
            <person name="de Mattos Luiz.A.T."/>
            <person name="Zimmer P.D."/>
            <person name="Malone G."/>
            <person name="Dellagostin O."/>
            <person name="de Oliveira A.C."/>
            <person name="Bevan M."/>
            <person name="Bancroft I."/>
            <person name="Minx P."/>
            <person name="Cordum H."/>
            <person name="Wilson R."/>
            <person name="Cheng Z."/>
            <person name="Jin W."/>
            <person name="Jiang J."/>
            <person name="Leong S.A."/>
            <person name="Iwama H."/>
            <person name="Gojobori T."/>
            <person name="Itoh T."/>
            <person name="Niimura Y."/>
            <person name="Fujii Y."/>
            <person name="Habara T."/>
            <person name="Sakai H."/>
            <person name="Sato Y."/>
            <person name="Wilson G."/>
            <person name="Kumar K."/>
            <person name="McCouch S."/>
            <person name="Juretic N."/>
            <person name="Hoen D."/>
            <person name="Wright S."/>
            <person name="Bruskiewich R."/>
            <person name="Bureau T."/>
            <person name="Miyao A."/>
            <person name="Hirochika H."/>
            <person name="Nishikawa T."/>
            <person name="Kadowaki K."/>
            <person name="Sugiura M."/>
            <person name="Burr B."/>
            <person name="Sasaki T."/>
        </authorList>
    </citation>
    <scope>NUCLEOTIDE SEQUENCE [LARGE SCALE GENOMIC DNA]</scope>
    <source>
        <strain evidence="3">cv. Nipponbare</strain>
    </source>
</reference>
<dbReference type="PaxDb" id="39947-A0A0P0Y898"/>
<reference evidence="2 3" key="2">
    <citation type="journal article" date="2013" name="Plant Cell Physiol.">
        <title>Rice Annotation Project Database (RAP-DB): an integrative and interactive database for rice genomics.</title>
        <authorList>
            <person name="Sakai H."/>
            <person name="Lee S.S."/>
            <person name="Tanaka T."/>
            <person name="Numa H."/>
            <person name="Kim J."/>
            <person name="Kawahara Y."/>
            <person name="Wakimoto H."/>
            <person name="Yang C.C."/>
            <person name="Iwamoto M."/>
            <person name="Abe T."/>
            <person name="Yamada Y."/>
            <person name="Muto A."/>
            <person name="Inokuchi H."/>
            <person name="Ikemura T."/>
            <person name="Matsumoto T."/>
            <person name="Sasaki T."/>
            <person name="Itoh T."/>
        </authorList>
    </citation>
    <scope>NUCLEOTIDE SEQUENCE [LARGE SCALE GENOMIC DNA]</scope>
    <source>
        <strain evidence="3">cv. Nipponbare</strain>
    </source>
</reference>
<sequence length="74" mass="7835">FLPSFLPLASALAQAAARAARGLRVVWPVAARARRPPRPPRAVEDGGAQLWPAGEAEEVRADALATDDEVRAAH</sequence>
<dbReference type="AlphaFoldDB" id="A0A0P0Y898"/>
<feature type="region of interest" description="Disordered" evidence="1">
    <location>
        <begin position="32"/>
        <end position="74"/>
    </location>
</feature>
<reference evidence="2 3" key="3">
    <citation type="journal article" date="2013" name="Rice">
        <title>Improvement of the Oryza sativa Nipponbare reference genome using next generation sequence and optical map data.</title>
        <authorList>
            <person name="Kawahara Y."/>
            <person name="de la Bastide M."/>
            <person name="Hamilton J.P."/>
            <person name="Kanamori H."/>
            <person name="McCombie W.R."/>
            <person name="Ouyang S."/>
            <person name="Schwartz D.C."/>
            <person name="Tanaka T."/>
            <person name="Wu J."/>
            <person name="Zhou S."/>
            <person name="Childs K.L."/>
            <person name="Davidson R.M."/>
            <person name="Lin H."/>
            <person name="Quesada-Ocampo L."/>
            <person name="Vaillancourt B."/>
            <person name="Sakai H."/>
            <person name="Lee S.S."/>
            <person name="Kim J."/>
            <person name="Numa H."/>
            <person name="Itoh T."/>
            <person name="Buell C.R."/>
            <person name="Matsumoto T."/>
        </authorList>
    </citation>
    <scope>NUCLEOTIDE SEQUENCE [LARGE SCALE GENOMIC DNA]</scope>
    <source>
        <strain evidence="3">cv. Nipponbare</strain>
    </source>
</reference>
<dbReference type="Proteomes" id="UP000059680">
    <property type="component" value="Chromosome 12"/>
</dbReference>
<evidence type="ECO:0000313" key="3">
    <source>
        <dbReference type="Proteomes" id="UP000059680"/>
    </source>
</evidence>
<dbReference type="InParanoid" id="A0A0P0Y898"/>
<protein>
    <submittedName>
        <fullName evidence="2">Os12g0228300 protein</fullName>
    </submittedName>
</protein>